<dbReference type="NCBIfam" id="TIGR04183">
    <property type="entry name" value="Por_Secre_tail"/>
    <property type="match status" value="1"/>
</dbReference>
<dbReference type="Pfam" id="PF18962">
    <property type="entry name" value="Por_Secre_tail"/>
    <property type="match status" value="1"/>
</dbReference>
<dbReference type="OrthoDB" id="9758333at2"/>
<dbReference type="InterPro" id="IPR026444">
    <property type="entry name" value="Secre_tail"/>
</dbReference>
<organism evidence="2 3">
    <name type="scientific">Candidatus Chryseopegocella kryptomonas</name>
    <dbReference type="NCBI Taxonomy" id="1633643"/>
    <lineage>
        <taxon>Bacteria</taxon>
        <taxon>Pseudomonadati</taxon>
        <taxon>Candidatus Kryptoniota</taxon>
        <taxon>Candidatus Chryseopegocella</taxon>
    </lineage>
</organism>
<evidence type="ECO:0000313" key="3">
    <source>
        <dbReference type="Proteomes" id="UP000199197"/>
    </source>
</evidence>
<accession>A0A0P1NWI6</accession>
<dbReference type="Gene3D" id="2.60.40.4070">
    <property type="match status" value="1"/>
</dbReference>
<evidence type="ECO:0000313" key="2">
    <source>
        <dbReference type="EMBL" id="CUT04141.1"/>
    </source>
</evidence>
<proteinExistence type="predicted"/>
<dbReference type="EMBL" id="CZVW01000021">
    <property type="protein sequence ID" value="CUT04141.1"/>
    <property type="molecule type" value="Genomic_DNA"/>
</dbReference>
<sequence>MKVNALCDYNGDNRVDAFDVGRYVSFWTDKNYSASDIYPYDGQIPYVVVRGDGKLNVDDIFTFTKMWDYSRISGLPKVAVGFDVDNSERKELKVRRFDEFIFRPDVKGRFISYGFEIRHKGVRVMEFTTLRDGICLVYRDSLNDVIYFDYAKIGGIDEVGDGLFRMRLEGGDSVIVKFVAYDESSIESGKSSYEVEYVLKFEEVPREYALYQNYPNPFNPVTVIKFDLPEKVYVRLVVYDVVGRLVKVLCDGEFDAGRHSVSFDGSGLSSGVYFYRIEAGRFVKVMKMLLMK</sequence>
<name>A0A0P1NWI6_9BACT</name>
<keyword evidence="3" id="KW-1185">Reference proteome</keyword>
<evidence type="ECO:0000259" key="1">
    <source>
        <dbReference type="Pfam" id="PF18962"/>
    </source>
</evidence>
<gene>
    <name evidence="2" type="ORF">JGI23_01645</name>
</gene>
<dbReference type="RefSeq" id="WP_092350728.1">
    <property type="nucleotide sequence ID" value="NZ_CZVW01000021.1"/>
</dbReference>
<dbReference type="Proteomes" id="UP000199197">
    <property type="component" value="Unassembled WGS sequence"/>
</dbReference>
<reference evidence="3" key="1">
    <citation type="submission" date="2015-11" db="EMBL/GenBank/DDBJ databases">
        <authorList>
            <person name="Varghese N."/>
        </authorList>
    </citation>
    <scope>NUCLEOTIDE SEQUENCE [LARGE SCALE GENOMIC DNA]</scope>
    <source>
        <strain evidence="3">JGI-23</strain>
    </source>
</reference>
<dbReference type="AlphaFoldDB" id="A0A0P1NWI6"/>
<protein>
    <submittedName>
        <fullName evidence="2">Por secretion system C-terminal sorting domain-containing protein</fullName>
    </submittedName>
</protein>
<feature type="domain" description="Secretion system C-terminal sorting" evidence="1">
    <location>
        <begin position="214"/>
        <end position="286"/>
    </location>
</feature>